<dbReference type="Gene3D" id="3.40.50.300">
    <property type="entry name" value="P-loop containing nucleotide triphosphate hydrolases"/>
    <property type="match status" value="1"/>
</dbReference>
<gene>
    <name evidence="5" type="ORF">AF333_28510</name>
</gene>
<keyword evidence="3" id="KW-0067">ATP-binding</keyword>
<dbReference type="PATRIC" id="fig|47500.9.peg.1344"/>
<protein>
    <submittedName>
        <fullName evidence="5">ATPase AAA</fullName>
    </submittedName>
</protein>
<dbReference type="RefSeq" id="WP_053432787.1">
    <property type="nucleotide sequence ID" value="NZ_JBCNJF010000114.1"/>
</dbReference>
<dbReference type="InterPro" id="IPR047661">
    <property type="entry name" value="IstB"/>
</dbReference>
<evidence type="ECO:0000256" key="1">
    <source>
        <dbReference type="ARBA" id="ARBA00008059"/>
    </source>
</evidence>
<evidence type="ECO:0000313" key="6">
    <source>
        <dbReference type="Proteomes" id="UP000037269"/>
    </source>
</evidence>
<dbReference type="PANTHER" id="PTHR30050:SF4">
    <property type="entry name" value="ATP-BINDING PROTEIN RV3427C IN INSERTION SEQUENCE-RELATED"/>
    <property type="match status" value="1"/>
</dbReference>
<dbReference type="PIRSF" id="PIRSF003073">
    <property type="entry name" value="DNAC_TnpB_IstB"/>
    <property type="match status" value="1"/>
</dbReference>
<dbReference type="SUPFAM" id="SSF52540">
    <property type="entry name" value="P-loop containing nucleoside triphosphate hydrolases"/>
    <property type="match status" value="1"/>
</dbReference>
<feature type="domain" description="AAA+ ATPase" evidence="4">
    <location>
        <begin position="99"/>
        <end position="231"/>
    </location>
</feature>
<evidence type="ECO:0000259" key="4">
    <source>
        <dbReference type="SMART" id="SM00382"/>
    </source>
</evidence>
<evidence type="ECO:0000256" key="2">
    <source>
        <dbReference type="ARBA" id="ARBA00022741"/>
    </source>
</evidence>
<keyword evidence="2" id="KW-0547">Nucleotide-binding</keyword>
<dbReference type="EMBL" id="LGUG01000009">
    <property type="protein sequence ID" value="KON90936.1"/>
    <property type="molecule type" value="Genomic_DNA"/>
</dbReference>
<name>A0A0M0GND7_ANEMI</name>
<comment type="caution">
    <text evidence="5">The sequence shown here is derived from an EMBL/GenBank/DDBJ whole genome shotgun (WGS) entry which is preliminary data.</text>
</comment>
<reference evidence="5 6" key="1">
    <citation type="submission" date="2015-07" db="EMBL/GenBank/DDBJ databases">
        <title>Fjat-14205 dsm 2895.</title>
        <authorList>
            <person name="Liu B."/>
            <person name="Wang J."/>
            <person name="Zhu Y."/>
            <person name="Liu G."/>
            <person name="Chen Q."/>
            <person name="Chen Z."/>
            <person name="Lan J."/>
            <person name="Che J."/>
            <person name="Ge C."/>
            <person name="Shi H."/>
            <person name="Pan Z."/>
            <person name="Liu X."/>
        </authorList>
    </citation>
    <scope>NUCLEOTIDE SEQUENCE [LARGE SCALE GENOMIC DNA]</scope>
    <source>
        <strain evidence="5 6">DSM 2895</strain>
    </source>
</reference>
<dbReference type="NCBIfam" id="NF038214">
    <property type="entry name" value="IS21_help_AAA"/>
    <property type="match status" value="1"/>
</dbReference>
<proteinExistence type="inferred from homology"/>
<accession>A0A0M0GND7</accession>
<dbReference type="SMART" id="SM00382">
    <property type="entry name" value="AAA"/>
    <property type="match status" value="1"/>
</dbReference>
<dbReference type="AlphaFoldDB" id="A0A0M0GND7"/>
<evidence type="ECO:0000313" key="5">
    <source>
        <dbReference type="EMBL" id="KON90936.1"/>
    </source>
</evidence>
<dbReference type="InterPro" id="IPR028350">
    <property type="entry name" value="DNAC/IstB-like"/>
</dbReference>
<dbReference type="GO" id="GO:0005524">
    <property type="term" value="F:ATP binding"/>
    <property type="evidence" value="ECO:0007669"/>
    <property type="project" value="UniProtKB-KW"/>
</dbReference>
<organism evidence="5 6">
    <name type="scientific">Aneurinibacillus migulanus</name>
    <name type="common">Bacillus migulanus</name>
    <dbReference type="NCBI Taxonomy" id="47500"/>
    <lineage>
        <taxon>Bacteria</taxon>
        <taxon>Bacillati</taxon>
        <taxon>Bacillota</taxon>
        <taxon>Bacilli</taxon>
        <taxon>Bacillales</taxon>
        <taxon>Paenibacillaceae</taxon>
        <taxon>Aneurinibacillus group</taxon>
        <taxon>Aneurinibacillus</taxon>
    </lineage>
</organism>
<dbReference type="InterPro" id="IPR003593">
    <property type="entry name" value="AAA+_ATPase"/>
</dbReference>
<evidence type="ECO:0000256" key="3">
    <source>
        <dbReference type="ARBA" id="ARBA00022840"/>
    </source>
</evidence>
<dbReference type="PANTHER" id="PTHR30050">
    <property type="entry name" value="CHROMOSOMAL REPLICATION INITIATOR PROTEIN DNAA"/>
    <property type="match status" value="1"/>
</dbReference>
<dbReference type="InterPro" id="IPR002611">
    <property type="entry name" value="IstB_ATP-bd"/>
</dbReference>
<keyword evidence="6" id="KW-1185">Reference proteome</keyword>
<comment type="similarity">
    <text evidence="1">Belongs to the IS21/IS1162 putative ATP-binding protein family.</text>
</comment>
<dbReference type="Pfam" id="PF01695">
    <property type="entry name" value="IstB_IS21"/>
    <property type="match status" value="1"/>
</dbReference>
<sequence length="255" mass="29123">MVNTSLLVERLKKVGWHYTANQLDGLLEDASKNNVTYSAFLYTLLTHEIEQKESVAFQRRMVKAKLPFRKTVHEFDFSFQPSIQEKRVKEVVTCRYITSGENIVLVGPPGVGKTHLAIAFGMEAITQGYSTLFVTAADFVSSCRKAQEKGTVERCIQRWLRPDVLIMDEVGYFPFDEISANLFFQVVSKRYERGSIILTSNKSYIEWGKIFGDEVLATAILDRLMYHVTTFNIKGNSYRLKEKQKAGILPATLER</sequence>
<dbReference type="CDD" id="cd00009">
    <property type="entry name" value="AAA"/>
    <property type="match status" value="1"/>
</dbReference>
<dbReference type="GO" id="GO:0006260">
    <property type="term" value="P:DNA replication"/>
    <property type="evidence" value="ECO:0007669"/>
    <property type="project" value="TreeGrafter"/>
</dbReference>
<dbReference type="Proteomes" id="UP000037269">
    <property type="component" value="Unassembled WGS sequence"/>
</dbReference>
<dbReference type="STRING" id="47500.AF333_28510"/>
<dbReference type="InterPro" id="IPR027417">
    <property type="entry name" value="P-loop_NTPase"/>
</dbReference>